<dbReference type="InterPro" id="IPR035647">
    <property type="entry name" value="EFG_III/V"/>
</dbReference>
<dbReference type="InterPro" id="IPR036956">
    <property type="entry name" value="Impact_N_sf"/>
</dbReference>
<name>A0A4P9C5Q4_EUBML</name>
<reference evidence="4 5" key="1">
    <citation type="submission" date="2018-05" db="EMBL/GenBank/DDBJ databases">
        <title>Genome comparison of Eubacterium sp.</title>
        <authorList>
            <person name="Feng Y."/>
            <person name="Sanchez-Andrea I."/>
            <person name="Stams A.J.M."/>
            <person name="De Vos W.M."/>
        </authorList>
    </citation>
    <scope>NUCLEOTIDE SEQUENCE [LARGE SCALE GENOMIC DNA]</scope>
    <source>
        <strain evidence="4 5">YI</strain>
    </source>
</reference>
<proteinExistence type="inferred from homology"/>
<dbReference type="Gene3D" id="3.30.70.240">
    <property type="match status" value="1"/>
</dbReference>
<dbReference type="Gene3D" id="3.30.230.30">
    <property type="entry name" value="Impact, N-terminal domain"/>
    <property type="match status" value="1"/>
</dbReference>
<dbReference type="SUPFAM" id="SSF54211">
    <property type="entry name" value="Ribosomal protein S5 domain 2-like"/>
    <property type="match status" value="1"/>
</dbReference>
<dbReference type="PANTHER" id="PTHR16301:SF20">
    <property type="entry name" value="IMPACT FAMILY MEMBER YIGZ"/>
    <property type="match status" value="1"/>
</dbReference>
<dbReference type="AlphaFoldDB" id="A0A4P9C5Q4"/>
<dbReference type="InterPro" id="IPR020569">
    <property type="entry name" value="UPF0029_Impact_CS"/>
</dbReference>
<evidence type="ECO:0000313" key="4">
    <source>
        <dbReference type="EMBL" id="QCT70808.1"/>
    </source>
</evidence>
<feature type="domain" description="Impact N-terminal" evidence="2">
    <location>
        <begin position="20"/>
        <end position="125"/>
    </location>
</feature>
<dbReference type="Pfam" id="PF01205">
    <property type="entry name" value="Impact_N"/>
    <property type="match status" value="1"/>
</dbReference>
<dbReference type="InterPro" id="IPR015796">
    <property type="entry name" value="Impact_YigZ-like"/>
</dbReference>
<dbReference type="Proteomes" id="UP000218387">
    <property type="component" value="Chromosome"/>
</dbReference>
<dbReference type="Pfam" id="PF09186">
    <property type="entry name" value="DUF1949"/>
    <property type="match status" value="1"/>
</dbReference>
<dbReference type="GO" id="GO:0006446">
    <property type="term" value="P:regulation of translational initiation"/>
    <property type="evidence" value="ECO:0007669"/>
    <property type="project" value="TreeGrafter"/>
</dbReference>
<dbReference type="KEGG" id="emt:CPZ25_005520"/>
<comment type="similarity">
    <text evidence="1">Belongs to the IMPACT family.</text>
</comment>
<protein>
    <submittedName>
        <fullName evidence="4">YigZ family protein</fullName>
    </submittedName>
</protein>
<dbReference type="InterPro" id="IPR001498">
    <property type="entry name" value="Impact_N"/>
</dbReference>
<dbReference type="NCBIfam" id="TIGR00257">
    <property type="entry name" value="IMPACT_YIGZ"/>
    <property type="match status" value="1"/>
</dbReference>
<dbReference type="InterPro" id="IPR020568">
    <property type="entry name" value="Ribosomal_Su5_D2-typ_SF"/>
</dbReference>
<accession>A0A4P9C5Q4</accession>
<dbReference type="GO" id="GO:0005737">
    <property type="term" value="C:cytoplasm"/>
    <property type="evidence" value="ECO:0007669"/>
    <property type="project" value="TreeGrafter"/>
</dbReference>
<evidence type="ECO:0000256" key="1">
    <source>
        <dbReference type="ARBA" id="ARBA00007665"/>
    </source>
</evidence>
<dbReference type="RefSeq" id="WP_096919607.1">
    <property type="nucleotide sequence ID" value="NZ_CP029487.1"/>
</dbReference>
<dbReference type="InterPro" id="IPR023582">
    <property type="entry name" value="Impact"/>
</dbReference>
<keyword evidence="5" id="KW-1185">Reference proteome</keyword>
<evidence type="ECO:0000313" key="5">
    <source>
        <dbReference type="Proteomes" id="UP000218387"/>
    </source>
</evidence>
<feature type="domain" description="UPF0029" evidence="3">
    <location>
        <begin position="141"/>
        <end position="196"/>
    </location>
</feature>
<dbReference type="PANTHER" id="PTHR16301">
    <property type="entry name" value="IMPACT-RELATED"/>
    <property type="match status" value="1"/>
</dbReference>
<gene>
    <name evidence="4" type="ORF">CPZ25_005520</name>
</gene>
<dbReference type="EMBL" id="CP029487">
    <property type="protein sequence ID" value="QCT70808.1"/>
    <property type="molecule type" value="Genomic_DNA"/>
</dbReference>
<dbReference type="InterPro" id="IPR015269">
    <property type="entry name" value="UPF0029_Impact_C"/>
</dbReference>
<organism evidence="4 5">
    <name type="scientific">Eubacterium maltosivorans</name>
    <dbReference type="NCBI Taxonomy" id="2041044"/>
    <lineage>
        <taxon>Bacteria</taxon>
        <taxon>Bacillati</taxon>
        <taxon>Bacillota</taxon>
        <taxon>Clostridia</taxon>
        <taxon>Eubacteriales</taxon>
        <taxon>Eubacteriaceae</taxon>
        <taxon>Eubacterium</taxon>
    </lineage>
</organism>
<dbReference type="PROSITE" id="PS00910">
    <property type="entry name" value="UPF0029"/>
    <property type="match status" value="1"/>
</dbReference>
<evidence type="ECO:0000259" key="2">
    <source>
        <dbReference type="Pfam" id="PF01205"/>
    </source>
</evidence>
<sequence>MEQQDYLTVLTPFETELEIKKSRFIGRVYPVRDETEADTILARVKKEHYKATHVCSAWVLNTVPARQKASDDGEPSGTAGKPILEVINKRDIKNILVLVIRYFGGIKLGAGGLIRAYSGTAAEVLNQCEVVKKQFSDIVTVEIDYTSYGGLMNVLAAEGYKPAAESFGEKVGLDFEIEIKKTESFLALIRETTNGRFDYAVMEQRYVDIPFFKLSVDEPKRV</sequence>
<dbReference type="SUPFAM" id="SSF54980">
    <property type="entry name" value="EF-G C-terminal domain-like"/>
    <property type="match status" value="1"/>
</dbReference>
<evidence type="ECO:0000259" key="3">
    <source>
        <dbReference type="Pfam" id="PF09186"/>
    </source>
</evidence>